<reference evidence="6" key="1">
    <citation type="journal article" date="2019" name="Int. J. Syst. Evol. Microbiol.">
        <title>The Global Catalogue of Microorganisms (GCM) 10K type strain sequencing project: providing services to taxonomists for standard genome sequencing and annotation.</title>
        <authorList>
            <consortium name="The Broad Institute Genomics Platform"/>
            <consortium name="The Broad Institute Genome Sequencing Center for Infectious Disease"/>
            <person name="Wu L."/>
            <person name="Ma J."/>
        </authorList>
    </citation>
    <scope>NUCLEOTIDE SEQUENCE [LARGE SCALE GENOMIC DNA]</scope>
    <source>
        <strain evidence="6">JCM 15974</strain>
    </source>
</reference>
<dbReference type="InterPro" id="IPR005320">
    <property type="entry name" value="Peptidase_S51"/>
</dbReference>
<proteinExistence type="inferred from homology"/>
<protein>
    <recommendedName>
        <fullName evidence="7">Cyanophycinase</fullName>
    </recommendedName>
</protein>
<organism evidence="5 6">
    <name type="scientific">Aquimarina litoralis</name>
    <dbReference type="NCBI Taxonomy" id="584605"/>
    <lineage>
        <taxon>Bacteria</taxon>
        <taxon>Pseudomonadati</taxon>
        <taxon>Bacteroidota</taxon>
        <taxon>Flavobacteriia</taxon>
        <taxon>Flavobacteriales</taxon>
        <taxon>Flavobacteriaceae</taxon>
        <taxon>Aquimarina</taxon>
    </lineage>
</organism>
<dbReference type="InterPro" id="IPR029062">
    <property type="entry name" value="Class_I_gatase-like"/>
</dbReference>
<evidence type="ECO:0000256" key="1">
    <source>
        <dbReference type="ARBA" id="ARBA00006534"/>
    </source>
</evidence>
<sequence length="353" mass="39542">MRHLILITTLSICLLHLSCEKEESSIYLSIENSKTRNNIKKELSPASIGIVGDPDDVISETSGGTLLMGGGPDVDEAISWMINKSGGGDIVVLRANGTDAYNQYIFNLGKVNSVETLLINSKTMANNELVESTIRNAEAVFIAGGDQNNYVSYWKDTKVEDALNYLRNEKKVVIGGTSAGCVIQGGIYFDAEKGTITSQTALKNPYDSYLTLQKHNFIKNPFLNNVITDTHYNDPDRRGRHITFLARIYQDWDIYGKGIGIDEETAVCIDEKGKATIFGNGYAFFLKQHTSGPERCKPNKSLDWYRDRRAIKAYKISGNENGYNHFWLDNWIDGSGGYWKFYYVDRGILNVAY</sequence>
<name>A0ABP3UBQ0_9FLAO</name>
<accession>A0ABP3UBQ0</accession>
<keyword evidence="6" id="KW-1185">Reference proteome</keyword>
<comment type="caution">
    <text evidence="5">The sequence shown here is derived from an EMBL/GenBank/DDBJ whole genome shotgun (WGS) entry which is preliminary data.</text>
</comment>
<dbReference type="EMBL" id="BAAAGE010000003">
    <property type="protein sequence ID" value="GAA0726058.1"/>
    <property type="molecule type" value="Genomic_DNA"/>
</dbReference>
<dbReference type="PANTHER" id="PTHR36175:SF1">
    <property type="entry name" value="CYANOPHYCINASE"/>
    <property type="match status" value="1"/>
</dbReference>
<keyword evidence="2" id="KW-0645">Protease</keyword>
<dbReference type="RefSeq" id="WP_343913333.1">
    <property type="nucleotide sequence ID" value="NZ_BAAAGE010000003.1"/>
</dbReference>
<dbReference type="Gene3D" id="3.40.50.880">
    <property type="match status" value="1"/>
</dbReference>
<gene>
    <name evidence="5" type="ORF">GCM10009430_32620</name>
</gene>
<evidence type="ECO:0000313" key="6">
    <source>
        <dbReference type="Proteomes" id="UP001501758"/>
    </source>
</evidence>
<evidence type="ECO:0000256" key="2">
    <source>
        <dbReference type="ARBA" id="ARBA00022670"/>
    </source>
</evidence>
<evidence type="ECO:0000256" key="4">
    <source>
        <dbReference type="ARBA" id="ARBA00022825"/>
    </source>
</evidence>
<dbReference type="CDD" id="cd03145">
    <property type="entry name" value="GAT1_cyanophycinase"/>
    <property type="match status" value="1"/>
</dbReference>
<evidence type="ECO:0008006" key="7">
    <source>
        <dbReference type="Google" id="ProtNLM"/>
    </source>
</evidence>
<keyword evidence="4" id="KW-0720">Serine protease</keyword>
<dbReference type="Proteomes" id="UP001501758">
    <property type="component" value="Unassembled WGS sequence"/>
</dbReference>
<keyword evidence="3" id="KW-0378">Hydrolase</keyword>
<dbReference type="SUPFAM" id="SSF52317">
    <property type="entry name" value="Class I glutamine amidotransferase-like"/>
    <property type="match status" value="1"/>
</dbReference>
<evidence type="ECO:0000313" key="5">
    <source>
        <dbReference type="EMBL" id="GAA0726058.1"/>
    </source>
</evidence>
<dbReference type="PANTHER" id="PTHR36175">
    <property type="entry name" value="CYANOPHYCINASE"/>
    <property type="match status" value="1"/>
</dbReference>
<comment type="similarity">
    <text evidence="1">Belongs to the peptidase S51 family.</text>
</comment>
<evidence type="ECO:0000256" key="3">
    <source>
        <dbReference type="ARBA" id="ARBA00022801"/>
    </source>
</evidence>
<dbReference type="Pfam" id="PF03575">
    <property type="entry name" value="Peptidase_S51"/>
    <property type="match status" value="1"/>
</dbReference>